<evidence type="ECO:0000256" key="8">
    <source>
        <dbReference type="SAM" id="Phobius"/>
    </source>
</evidence>
<evidence type="ECO:0000259" key="9">
    <source>
        <dbReference type="Pfam" id="PF07885"/>
    </source>
</evidence>
<dbReference type="PANTHER" id="PTHR11003:SF334">
    <property type="entry name" value="FI03418P"/>
    <property type="match status" value="1"/>
</dbReference>
<sequence length="342" mass="39301">MFKISLVKVEDDDDRMGYCNSSKGRPKRSWLPLPEQQHEIHKKFGSSPKKTTTKMAKHWSCPYKIWRDKFLREHNCRREELCKESRANCCSHSPQSQQLVTVTLCHEHRSQESPVCGVLSFRHSVSFPAVFQSWRTVGRIPLGWNRLIERTPTDQQILLLVEDDDDRMGYCNSSKGRPKRSWLPLPEQQHEIHKKFGSSVGENFKQKMWSRLCVVYCLSGIPLVFLPFSNLGELLAEFHWVGIASLKGQKENAGADDQLHPDGPCRLPLKVVVLLILFHSLLGGLIFHFWIQKMPIFPAIYFSFISITTIGFGDLCPEPQNLCETVEPVNCSNNYLCKSNTK</sequence>
<dbReference type="GO" id="GO:0034220">
    <property type="term" value="P:monoatomic ion transmembrane transport"/>
    <property type="evidence" value="ECO:0007669"/>
    <property type="project" value="UniProtKB-KW"/>
</dbReference>
<dbReference type="SUPFAM" id="SSF81324">
    <property type="entry name" value="Voltage-gated potassium channels"/>
    <property type="match status" value="1"/>
</dbReference>
<gene>
    <name evidence="10" type="ORF">niasHT_024861</name>
</gene>
<dbReference type="Proteomes" id="UP001620626">
    <property type="component" value="Unassembled WGS sequence"/>
</dbReference>
<dbReference type="Gene3D" id="1.10.287.70">
    <property type="match status" value="1"/>
</dbReference>
<dbReference type="PANTHER" id="PTHR11003">
    <property type="entry name" value="POTASSIUM CHANNEL, SUBFAMILY K"/>
    <property type="match status" value="1"/>
</dbReference>
<evidence type="ECO:0000313" key="11">
    <source>
        <dbReference type="Proteomes" id="UP001620626"/>
    </source>
</evidence>
<dbReference type="AlphaFoldDB" id="A0ABD2JG84"/>
<name>A0ABD2JG84_9BILA</name>
<dbReference type="Pfam" id="PF07885">
    <property type="entry name" value="Ion_trans_2"/>
    <property type="match status" value="1"/>
</dbReference>
<keyword evidence="6 8" id="KW-0472">Membrane</keyword>
<evidence type="ECO:0000256" key="7">
    <source>
        <dbReference type="ARBA" id="ARBA00023303"/>
    </source>
</evidence>
<dbReference type="GO" id="GO:0016020">
    <property type="term" value="C:membrane"/>
    <property type="evidence" value="ECO:0007669"/>
    <property type="project" value="UniProtKB-SubCell"/>
</dbReference>
<dbReference type="EMBL" id="JBICBT010000979">
    <property type="protein sequence ID" value="KAL3089624.1"/>
    <property type="molecule type" value="Genomic_DNA"/>
</dbReference>
<proteinExistence type="predicted"/>
<organism evidence="10 11">
    <name type="scientific">Heterodera trifolii</name>
    <dbReference type="NCBI Taxonomy" id="157864"/>
    <lineage>
        <taxon>Eukaryota</taxon>
        <taxon>Metazoa</taxon>
        <taxon>Ecdysozoa</taxon>
        <taxon>Nematoda</taxon>
        <taxon>Chromadorea</taxon>
        <taxon>Rhabditida</taxon>
        <taxon>Tylenchina</taxon>
        <taxon>Tylenchomorpha</taxon>
        <taxon>Tylenchoidea</taxon>
        <taxon>Heteroderidae</taxon>
        <taxon>Heteroderinae</taxon>
        <taxon>Heterodera</taxon>
    </lineage>
</organism>
<protein>
    <recommendedName>
        <fullName evidence="9">Potassium channel domain-containing protein</fullName>
    </recommendedName>
</protein>
<accession>A0ABD2JG84</accession>
<comment type="subcellular location">
    <subcellularLocation>
        <location evidence="1">Membrane</location>
        <topology evidence="1">Multi-pass membrane protein</topology>
    </subcellularLocation>
</comment>
<keyword evidence="11" id="KW-1185">Reference proteome</keyword>
<evidence type="ECO:0000313" key="10">
    <source>
        <dbReference type="EMBL" id="KAL3089624.1"/>
    </source>
</evidence>
<reference evidence="10 11" key="1">
    <citation type="submission" date="2024-10" db="EMBL/GenBank/DDBJ databases">
        <authorList>
            <person name="Kim D."/>
        </authorList>
    </citation>
    <scope>NUCLEOTIDE SEQUENCE [LARGE SCALE GENOMIC DNA]</scope>
    <source>
        <strain evidence="10">BH-2024</strain>
    </source>
</reference>
<dbReference type="InterPro" id="IPR013099">
    <property type="entry name" value="K_chnl_dom"/>
</dbReference>
<keyword evidence="2" id="KW-0813">Transport</keyword>
<evidence type="ECO:0000256" key="6">
    <source>
        <dbReference type="ARBA" id="ARBA00023136"/>
    </source>
</evidence>
<feature type="domain" description="Potassium channel" evidence="9">
    <location>
        <begin position="275"/>
        <end position="320"/>
    </location>
</feature>
<evidence type="ECO:0000256" key="2">
    <source>
        <dbReference type="ARBA" id="ARBA00022448"/>
    </source>
</evidence>
<feature type="transmembrane region" description="Helical" evidence="8">
    <location>
        <begin position="271"/>
        <end position="291"/>
    </location>
</feature>
<keyword evidence="3 8" id="KW-0812">Transmembrane</keyword>
<feature type="transmembrane region" description="Helical" evidence="8">
    <location>
        <begin position="208"/>
        <end position="228"/>
    </location>
</feature>
<dbReference type="InterPro" id="IPR003280">
    <property type="entry name" value="2pore_dom_K_chnl"/>
</dbReference>
<evidence type="ECO:0000256" key="1">
    <source>
        <dbReference type="ARBA" id="ARBA00004141"/>
    </source>
</evidence>
<evidence type="ECO:0000256" key="5">
    <source>
        <dbReference type="ARBA" id="ARBA00023065"/>
    </source>
</evidence>
<comment type="caution">
    <text evidence="10">The sequence shown here is derived from an EMBL/GenBank/DDBJ whole genome shotgun (WGS) entry which is preliminary data.</text>
</comment>
<keyword evidence="7" id="KW-0407">Ion channel</keyword>
<keyword evidence="5" id="KW-0406">Ion transport</keyword>
<evidence type="ECO:0000256" key="3">
    <source>
        <dbReference type="ARBA" id="ARBA00022692"/>
    </source>
</evidence>
<keyword evidence="4 8" id="KW-1133">Transmembrane helix</keyword>
<evidence type="ECO:0000256" key="4">
    <source>
        <dbReference type="ARBA" id="ARBA00022989"/>
    </source>
</evidence>